<comment type="caution">
    <text evidence="2">The sequence shown here is derived from an EMBL/GenBank/DDBJ whole genome shotgun (WGS) entry which is preliminary data.</text>
</comment>
<evidence type="ECO:0000313" key="3">
    <source>
        <dbReference type="Proteomes" id="UP000812966"/>
    </source>
</evidence>
<sequence length="238" mass="26021">MGSSRLHPQAVQAGFEARYDAKPLRQRSTSGLPLIWSATYLAELADPMVDGPRFQRQTSQRQGVIEIPRGPRLIRRPLLHAATVPMFGAMQATPTMTYGRSPTAMHLSDSPRTWGALDQAMGGTPSRMIQIQQGTPSTLVLPYGTMGERFDKGNSPEWSPGMVPCNSPIDLNKGNSLRMGIHPVMRGLRHTPESHGWNAFSALVEDVPLNNLVAATSPQQPASKVPHDQPKPEQTNES</sequence>
<proteinExistence type="predicted"/>
<feature type="region of interest" description="Disordered" evidence="1">
    <location>
        <begin position="214"/>
        <end position="238"/>
    </location>
</feature>
<accession>A0A8K0JPQ6</accession>
<dbReference type="AlphaFoldDB" id="A0A8K0JPQ6"/>
<organism evidence="2 3">
    <name type="scientific">Filobasidium floriforme</name>
    <dbReference type="NCBI Taxonomy" id="5210"/>
    <lineage>
        <taxon>Eukaryota</taxon>
        <taxon>Fungi</taxon>
        <taxon>Dikarya</taxon>
        <taxon>Basidiomycota</taxon>
        <taxon>Agaricomycotina</taxon>
        <taxon>Tremellomycetes</taxon>
        <taxon>Filobasidiales</taxon>
        <taxon>Filobasidiaceae</taxon>
        <taxon>Filobasidium</taxon>
    </lineage>
</organism>
<keyword evidence="3" id="KW-1185">Reference proteome</keyword>
<dbReference type="Proteomes" id="UP000812966">
    <property type="component" value="Unassembled WGS sequence"/>
</dbReference>
<protein>
    <submittedName>
        <fullName evidence="2">Uncharacterized protein</fullName>
    </submittedName>
</protein>
<name>A0A8K0JPQ6_9TREE</name>
<evidence type="ECO:0000256" key="1">
    <source>
        <dbReference type="SAM" id="MobiDB-lite"/>
    </source>
</evidence>
<evidence type="ECO:0000313" key="2">
    <source>
        <dbReference type="EMBL" id="KAG7562195.1"/>
    </source>
</evidence>
<dbReference type="EMBL" id="JABELV010000037">
    <property type="protein sequence ID" value="KAG7562195.1"/>
    <property type="molecule type" value="Genomic_DNA"/>
</dbReference>
<gene>
    <name evidence="2" type="ORF">FFLO_02380</name>
</gene>
<reference evidence="2" key="1">
    <citation type="submission" date="2020-04" db="EMBL/GenBank/DDBJ databases">
        <title>Analysis of mating type loci in Filobasidium floriforme.</title>
        <authorList>
            <person name="Nowrousian M."/>
        </authorList>
    </citation>
    <scope>NUCLEOTIDE SEQUENCE</scope>
    <source>
        <strain evidence="2">CBS 6242</strain>
    </source>
</reference>